<reference evidence="3 4" key="1">
    <citation type="journal article" date="2024" name="Genome Biol. Evol.">
        <title>Chromosome-level genome assembly of the viviparous eelpout Zoarces viviparus.</title>
        <authorList>
            <person name="Fuhrmann N."/>
            <person name="Brasseur M.V."/>
            <person name="Bakowski C.E."/>
            <person name="Podsiadlowski L."/>
            <person name="Prost S."/>
            <person name="Krehenwinkel H."/>
            <person name="Mayer C."/>
        </authorList>
    </citation>
    <scope>NUCLEOTIDE SEQUENCE [LARGE SCALE GENOMIC DNA]</scope>
    <source>
        <strain evidence="3">NO-MEL_2022_Ind0_liver</strain>
    </source>
</reference>
<dbReference type="InterPro" id="IPR013320">
    <property type="entry name" value="ConA-like_dom_sf"/>
</dbReference>
<dbReference type="SMART" id="SM00449">
    <property type="entry name" value="SPRY"/>
    <property type="match status" value="1"/>
</dbReference>
<gene>
    <name evidence="3" type="ORF">VZT92_017307</name>
</gene>
<dbReference type="PROSITE" id="PS50188">
    <property type="entry name" value="B302_SPRY"/>
    <property type="match status" value="1"/>
</dbReference>
<comment type="caution">
    <text evidence="3">The sequence shown here is derived from an EMBL/GenBank/DDBJ whole genome shotgun (WGS) entry which is preliminary data.</text>
</comment>
<evidence type="ECO:0000256" key="1">
    <source>
        <dbReference type="SAM" id="MobiDB-lite"/>
    </source>
</evidence>
<dbReference type="InterPro" id="IPR001870">
    <property type="entry name" value="B30.2/SPRY"/>
</dbReference>
<feature type="region of interest" description="Disordered" evidence="1">
    <location>
        <begin position="51"/>
        <end position="79"/>
    </location>
</feature>
<dbReference type="FunFam" id="2.60.120.920:FF:000004">
    <property type="entry name" value="Butyrophilin subfamily 1 member A1"/>
    <property type="match status" value="1"/>
</dbReference>
<dbReference type="CDD" id="cd13733">
    <property type="entry name" value="SPRY_PRY_C-I_1"/>
    <property type="match status" value="1"/>
</dbReference>
<dbReference type="AlphaFoldDB" id="A0AAW1ESF1"/>
<sequence>MSLQKCHCGWSKETTYQGLRIHQGEMGCMPKGQRIPKEEQSFWRYRVKGVDQGKHQPAKTGAVNMQREPLPPRPSSPTTAAEIKLEYEPEVVRPRENDRRAQTLPEGNFEAELLEISNVFSDVMRIAEDAEPKSPNRPFSKLRTTTSTKLAATELERISNFAVDVELDPTTAYKCLVSADGKILTGRGGTQRFGSVLGLNRMTSGKSYWEVVVSNKTGWSLGVATGDAQRKGKLLLCPDNGYWVVEHSKNKFAALTNPPVGLPLKEKPQKVGVFVDYEEGLVSFYDVTAQSHIYSFTECAFTEGIYPYFIVHVIEDGSADSLIISTVKRQ</sequence>
<protein>
    <recommendedName>
        <fullName evidence="2">B30.2/SPRY domain-containing protein</fullName>
    </recommendedName>
</protein>
<accession>A0AAW1ESF1</accession>
<evidence type="ECO:0000313" key="3">
    <source>
        <dbReference type="EMBL" id="KAK9524950.1"/>
    </source>
</evidence>
<dbReference type="PRINTS" id="PR01407">
    <property type="entry name" value="BUTYPHLNCDUF"/>
</dbReference>
<dbReference type="SUPFAM" id="SSF49899">
    <property type="entry name" value="Concanavalin A-like lectins/glucanases"/>
    <property type="match status" value="1"/>
</dbReference>
<dbReference type="Gene3D" id="2.60.120.920">
    <property type="match status" value="1"/>
</dbReference>
<name>A0AAW1ESF1_ZOAVI</name>
<organism evidence="3 4">
    <name type="scientific">Zoarces viviparus</name>
    <name type="common">Viviparous eelpout</name>
    <name type="synonym">Blennius viviparus</name>
    <dbReference type="NCBI Taxonomy" id="48416"/>
    <lineage>
        <taxon>Eukaryota</taxon>
        <taxon>Metazoa</taxon>
        <taxon>Chordata</taxon>
        <taxon>Craniata</taxon>
        <taxon>Vertebrata</taxon>
        <taxon>Euteleostomi</taxon>
        <taxon>Actinopterygii</taxon>
        <taxon>Neopterygii</taxon>
        <taxon>Teleostei</taxon>
        <taxon>Neoteleostei</taxon>
        <taxon>Acanthomorphata</taxon>
        <taxon>Eupercaria</taxon>
        <taxon>Perciformes</taxon>
        <taxon>Cottioidei</taxon>
        <taxon>Zoarcales</taxon>
        <taxon>Zoarcidae</taxon>
        <taxon>Zoarcinae</taxon>
        <taxon>Zoarces</taxon>
    </lineage>
</organism>
<feature type="domain" description="B30.2/SPRY" evidence="2">
    <location>
        <begin position="145"/>
        <end position="329"/>
    </location>
</feature>
<dbReference type="InterPro" id="IPR003877">
    <property type="entry name" value="SPRY_dom"/>
</dbReference>
<evidence type="ECO:0000259" key="2">
    <source>
        <dbReference type="PROSITE" id="PS50188"/>
    </source>
</evidence>
<dbReference type="EMBL" id="JBCEZU010000145">
    <property type="protein sequence ID" value="KAK9524950.1"/>
    <property type="molecule type" value="Genomic_DNA"/>
</dbReference>
<evidence type="ECO:0000313" key="4">
    <source>
        <dbReference type="Proteomes" id="UP001488805"/>
    </source>
</evidence>
<dbReference type="PANTHER" id="PTHR24103">
    <property type="entry name" value="E3 UBIQUITIN-PROTEIN LIGASE TRIM"/>
    <property type="match status" value="1"/>
</dbReference>
<dbReference type="InterPro" id="IPR050143">
    <property type="entry name" value="TRIM/RBCC"/>
</dbReference>
<dbReference type="Pfam" id="PF00622">
    <property type="entry name" value="SPRY"/>
    <property type="match status" value="1"/>
</dbReference>
<keyword evidence="4" id="KW-1185">Reference proteome</keyword>
<proteinExistence type="predicted"/>
<dbReference type="InterPro" id="IPR003879">
    <property type="entry name" value="Butyrophylin_SPRY"/>
</dbReference>
<dbReference type="Proteomes" id="UP001488805">
    <property type="component" value="Unassembled WGS sequence"/>
</dbReference>
<dbReference type="InterPro" id="IPR043136">
    <property type="entry name" value="B30.2/SPRY_sf"/>
</dbReference>